<accession>A0A6I4WB86</accession>
<proteinExistence type="predicted"/>
<dbReference type="GO" id="GO:0005975">
    <property type="term" value="P:carbohydrate metabolic process"/>
    <property type="evidence" value="ECO:0007669"/>
    <property type="project" value="InterPro"/>
</dbReference>
<dbReference type="PANTHER" id="PTHR34216:SF3">
    <property type="entry name" value="POLY-BETA-1,6-N-ACETYL-D-GLUCOSAMINE N-DEACETYLASE"/>
    <property type="match status" value="1"/>
</dbReference>
<name>A0A6I4WB86_9ACTN</name>
<dbReference type="PROSITE" id="PS51677">
    <property type="entry name" value="NODB"/>
    <property type="match status" value="1"/>
</dbReference>
<dbReference type="PANTHER" id="PTHR34216">
    <property type="match status" value="1"/>
</dbReference>
<dbReference type="CDD" id="cd10918">
    <property type="entry name" value="CE4_NodB_like_5s_6s"/>
    <property type="match status" value="1"/>
</dbReference>
<dbReference type="SUPFAM" id="SSF88713">
    <property type="entry name" value="Glycoside hydrolase/deacetylase"/>
    <property type="match status" value="1"/>
</dbReference>
<comment type="caution">
    <text evidence="4">The sequence shown here is derived from an EMBL/GenBank/DDBJ whole genome shotgun (WGS) entry which is preliminary data.</text>
</comment>
<feature type="domain" description="NodB homology" evidence="3">
    <location>
        <begin position="58"/>
        <end position="230"/>
    </location>
</feature>
<evidence type="ECO:0000313" key="4">
    <source>
        <dbReference type="EMBL" id="MXQ65296.1"/>
    </source>
</evidence>
<dbReference type="GO" id="GO:0016810">
    <property type="term" value="F:hydrolase activity, acting on carbon-nitrogen (but not peptide) bonds"/>
    <property type="evidence" value="ECO:0007669"/>
    <property type="project" value="InterPro"/>
</dbReference>
<keyword evidence="2" id="KW-0732">Signal</keyword>
<sequence>MPLVLMYHSVDYYEDDPHLVTITPPRFERQLKWLAARGLRGVSVRELLAAQRDGTARGLVGLTFDDGYADFATRVVPVLVRLGFTATVFALSDRLGGHNAWDTGPRKHLLTAEQLASVHDLGMEVASHGRRHVSLTGLSTSEMEDELSGSRTELEDVVGAPVTGFAYPYGHAGLREVTAARCAGYDYACAIRPSFGSRHALARTYVGERDRRLRLHAKLRRHELQWRVRV</sequence>
<dbReference type="OrthoDB" id="9782872at2"/>
<dbReference type="Pfam" id="PF01522">
    <property type="entry name" value="Polysacc_deac_1"/>
    <property type="match status" value="1"/>
</dbReference>
<dbReference type="EMBL" id="WUTW01000002">
    <property type="protein sequence ID" value="MXQ65296.1"/>
    <property type="molecule type" value="Genomic_DNA"/>
</dbReference>
<gene>
    <name evidence="4" type="ORF">GQ466_14755</name>
</gene>
<comment type="subcellular location">
    <subcellularLocation>
        <location evidence="1">Secreted</location>
    </subcellularLocation>
</comment>
<evidence type="ECO:0000313" key="5">
    <source>
        <dbReference type="Proteomes" id="UP000431901"/>
    </source>
</evidence>
<dbReference type="InterPro" id="IPR011330">
    <property type="entry name" value="Glyco_hydro/deAcase_b/a-brl"/>
</dbReference>
<dbReference type="GO" id="GO:0005576">
    <property type="term" value="C:extracellular region"/>
    <property type="evidence" value="ECO:0007669"/>
    <property type="project" value="UniProtKB-SubCell"/>
</dbReference>
<dbReference type="Proteomes" id="UP000431901">
    <property type="component" value="Unassembled WGS sequence"/>
</dbReference>
<reference evidence="4 5" key="1">
    <citation type="submission" date="2019-12" db="EMBL/GenBank/DDBJ databases">
        <title>Nocardia macrotermitis sp. nov. and Nocardia aurantia sp. nov., isolated from the gut of the fungus growing-termite Macrotermes natalensis.</title>
        <authorList>
            <person name="Christine B."/>
            <person name="Rene B."/>
        </authorList>
    </citation>
    <scope>NUCLEOTIDE SEQUENCE [LARGE SCALE GENOMIC DNA]</scope>
    <source>
        <strain evidence="4 5">DSM 102126</strain>
    </source>
</reference>
<dbReference type="InterPro" id="IPR051398">
    <property type="entry name" value="Polysacch_Deacetylase"/>
</dbReference>
<evidence type="ECO:0000256" key="1">
    <source>
        <dbReference type="ARBA" id="ARBA00004613"/>
    </source>
</evidence>
<keyword evidence="5" id="KW-1185">Reference proteome</keyword>
<dbReference type="InterPro" id="IPR002509">
    <property type="entry name" value="NODB_dom"/>
</dbReference>
<dbReference type="Gene3D" id="3.20.20.370">
    <property type="entry name" value="Glycoside hydrolase/deacetylase"/>
    <property type="match status" value="1"/>
</dbReference>
<evidence type="ECO:0000259" key="3">
    <source>
        <dbReference type="PROSITE" id="PS51677"/>
    </source>
</evidence>
<organism evidence="4 5">
    <name type="scientific">Actinomadura rayongensis</name>
    <dbReference type="NCBI Taxonomy" id="1429076"/>
    <lineage>
        <taxon>Bacteria</taxon>
        <taxon>Bacillati</taxon>
        <taxon>Actinomycetota</taxon>
        <taxon>Actinomycetes</taxon>
        <taxon>Streptosporangiales</taxon>
        <taxon>Thermomonosporaceae</taxon>
        <taxon>Actinomadura</taxon>
    </lineage>
</organism>
<protein>
    <submittedName>
        <fullName evidence="4">Polysaccharide deacetylase family protein</fullName>
    </submittedName>
</protein>
<evidence type="ECO:0000256" key="2">
    <source>
        <dbReference type="ARBA" id="ARBA00022729"/>
    </source>
</evidence>
<dbReference type="AlphaFoldDB" id="A0A6I4WB86"/>